<proteinExistence type="predicted"/>
<dbReference type="PANTHER" id="PTHR30146:SF109">
    <property type="entry name" value="HTH-TYPE TRANSCRIPTIONAL REGULATOR GALS"/>
    <property type="match status" value="1"/>
</dbReference>
<keyword evidence="3" id="KW-0804">Transcription</keyword>
<comment type="caution">
    <text evidence="5">The sequence shown here is derived from an EMBL/GenBank/DDBJ whole genome shotgun (WGS) entry which is preliminary data.</text>
</comment>
<evidence type="ECO:0000313" key="5">
    <source>
        <dbReference type="EMBL" id="NUU29966.1"/>
    </source>
</evidence>
<dbReference type="InterPro" id="IPR000843">
    <property type="entry name" value="HTH_LacI"/>
</dbReference>
<dbReference type="Proteomes" id="UP000539146">
    <property type="component" value="Unassembled WGS sequence"/>
</dbReference>
<sequence>MTLDRAGKPTIYDVATVAGVSHQTVSRVLNCPETVRPVNRHRVLAVIAYLGYERNAEAERLGRLHKHPADDAE</sequence>
<dbReference type="Gene3D" id="1.10.260.40">
    <property type="entry name" value="lambda repressor-like DNA-binding domains"/>
    <property type="match status" value="1"/>
</dbReference>
<keyword evidence="2 5" id="KW-0238">DNA-binding</keyword>
<dbReference type="PRINTS" id="PR00036">
    <property type="entry name" value="HTHLACI"/>
</dbReference>
<evidence type="ECO:0000313" key="6">
    <source>
        <dbReference type="Proteomes" id="UP000539146"/>
    </source>
</evidence>
<dbReference type="SUPFAM" id="SSF47413">
    <property type="entry name" value="lambda repressor-like DNA-binding domains"/>
    <property type="match status" value="1"/>
</dbReference>
<dbReference type="Pfam" id="PF00356">
    <property type="entry name" value="LacI"/>
    <property type="match status" value="1"/>
</dbReference>
<dbReference type="PROSITE" id="PS00356">
    <property type="entry name" value="HTH_LACI_1"/>
    <property type="match status" value="1"/>
</dbReference>
<name>A0A850DWC6_9MICO</name>
<keyword evidence="1" id="KW-0805">Transcription regulation</keyword>
<dbReference type="PROSITE" id="PS50932">
    <property type="entry name" value="HTH_LACI_2"/>
    <property type="match status" value="1"/>
</dbReference>
<organism evidence="5 6">
    <name type="scientific">Curtobacterium citreum</name>
    <dbReference type="NCBI Taxonomy" id="2036"/>
    <lineage>
        <taxon>Bacteria</taxon>
        <taxon>Bacillati</taxon>
        <taxon>Actinomycetota</taxon>
        <taxon>Actinomycetes</taxon>
        <taxon>Micrococcales</taxon>
        <taxon>Microbacteriaceae</taxon>
        <taxon>Curtobacterium</taxon>
    </lineage>
</organism>
<dbReference type="GO" id="GO:0000976">
    <property type="term" value="F:transcription cis-regulatory region binding"/>
    <property type="evidence" value="ECO:0007669"/>
    <property type="project" value="TreeGrafter"/>
</dbReference>
<dbReference type="CDD" id="cd01392">
    <property type="entry name" value="HTH_LacI"/>
    <property type="match status" value="1"/>
</dbReference>
<evidence type="ECO:0000256" key="1">
    <source>
        <dbReference type="ARBA" id="ARBA00023015"/>
    </source>
</evidence>
<reference evidence="5 6" key="1">
    <citation type="submission" date="2020-05" db="EMBL/GenBank/DDBJ databases">
        <title>Genome Sequencing of Type Strains.</title>
        <authorList>
            <person name="Lemaire J.F."/>
            <person name="Inderbitzin P."/>
            <person name="Gregorio O.A."/>
            <person name="Collins S.B."/>
            <person name="Wespe N."/>
            <person name="Knight-Connoni V."/>
        </authorList>
    </citation>
    <scope>NUCLEOTIDE SEQUENCE [LARGE SCALE GENOMIC DNA]</scope>
    <source>
        <strain evidence="5 6">DSM 20512</strain>
    </source>
</reference>
<dbReference type="GO" id="GO:0003700">
    <property type="term" value="F:DNA-binding transcription factor activity"/>
    <property type="evidence" value="ECO:0007669"/>
    <property type="project" value="TreeGrafter"/>
</dbReference>
<evidence type="ECO:0000259" key="4">
    <source>
        <dbReference type="PROSITE" id="PS50932"/>
    </source>
</evidence>
<dbReference type="SMART" id="SM00354">
    <property type="entry name" value="HTH_LACI"/>
    <property type="match status" value="1"/>
</dbReference>
<gene>
    <name evidence="5" type="ORF">HP467_17885</name>
</gene>
<evidence type="ECO:0000256" key="3">
    <source>
        <dbReference type="ARBA" id="ARBA00023163"/>
    </source>
</evidence>
<dbReference type="AlphaFoldDB" id="A0A850DWC6"/>
<accession>A0A850DWC6</accession>
<feature type="domain" description="HTH lacI-type" evidence="4">
    <location>
        <begin position="9"/>
        <end position="63"/>
    </location>
</feature>
<dbReference type="EMBL" id="JABMCG010000126">
    <property type="protein sequence ID" value="NUU29966.1"/>
    <property type="molecule type" value="Genomic_DNA"/>
</dbReference>
<protein>
    <submittedName>
        <fullName evidence="5">LacI family DNA-binding transcriptional regulator</fullName>
    </submittedName>
</protein>
<dbReference type="RefSeq" id="WP_144802728.1">
    <property type="nucleotide sequence ID" value="NZ_BAAAWP010000001.1"/>
</dbReference>
<dbReference type="InterPro" id="IPR010982">
    <property type="entry name" value="Lambda_DNA-bd_dom_sf"/>
</dbReference>
<evidence type="ECO:0000256" key="2">
    <source>
        <dbReference type="ARBA" id="ARBA00023125"/>
    </source>
</evidence>
<dbReference type="PANTHER" id="PTHR30146">
    <property type="entry name" value="LACI-RELATED TRANSCRIPTIONAL REPRESSOR"/>
    <property type="match status" value="1"/>
</dbReference>